<dbReference type="SUPFAM" id="SSF52540">
    <property type="entry name" value="P-loop containing nucleoside triphosphate hydrolases"/>
    <property type="match status" value="1"/>
</dbReference>
<dbReference type="GO" id="GO:0016887">
    <property type="term" value="F:ATP hydrolysis activity"/>
    <property type="evidence" value="ECO:0007669"/>
    <property type="project" value="InterPro"/>
</dbReference>
<dbReference type="InterPro" id="IPR003959">
    <property type="entry name" value="ATPase_AAA_core"/>
</dbReference>
<evidence type="ECO:0000313" key="3">
    <source>
        <dbReference type="WBParaSite" id="jg5647"/>
    </source>
</evidence>
<accession>A0A915EGH7</accession>
<organism evidence="2 3">
    <name type="scientific">Ditylenchus dipsaci</name>
    <dbReference type="NCBI Taxonomy" id="166011"/>
    <lineage>
        <taxon>Eukaryota</taxon>
        <taxon>Metazoa</taxon>
        <taxon>Ecdysozoa</taxon>
        <taxon>Nematoda</taxon>
        <taxon>Chromadorea</taxon>
        <taxon>Rhabditida</taxon>
        <taxon>Tylenchina</taxon>
        <taxon>Tylenchomorpha</taxon>
        <taxon>Sphaerularioidea</taxon>
        <taxon>Anguinidae</taxon>
        <taxon>Anguininae</taxon>
        <taxon>Ditylenchus</taxon>
    </lineage>
</organism>
<dbReference type="PANTHER" id="PTHR48102:SF7">
    <property type="entry name" value="ATP-DEPENDENT CLP PROTEASE ATP-BINDING SUBUNIT CLPX-LIKE, MITOCHONDRIAL"/>
    <property type="match status" value="1"/>
</dbReference>
<dbReference type="Pfam" id="PF07724">
    <property type="entry name" value="AAA_2"/>
    <property type="match status" value="1"/>
</dbReference>
<evidence type="ECO:0000259" key="1">
    <source>
        <dbReference type="Pfam" id="PF07724"/>
    </source>
</evidence>
<reference evidence="3" key="1">
    <citation type="submission" date="2022-11" db="UniProtKB">
        <authorList>
            <consortium name="WormBaseParasite"/>
        </authorList>
    </citation>
    <scope>IDENTIFICATION</scope>
</reference>
<dbReference type="WBParaSite" id="jg5647">
    <property type="protein sequence ID" value="jg5647"/>
    <property type="gene ID" value="jg5647"/>
</dbReference>
<evidence type="ECO:0000313" key="2">
    <source>
        <dbReference type="Proteomes" id="UP000887574"/>
    </source>
</evidence>
<sequence>MRKFNWTVKCTASGSSGVGKTYMTEIVAKLLDGAFASANATTLTRAGYVVKMLIRHSKAARNANGDVKRAERGVVFIDEIDKIASSNRSG</sequence>
<proteinExistence type="predicted"/>
<dbReference type="PANTHER" id="PTHR48102">
    <property type="entry name" value="ATP-DEPENDENT CLP PROTEASE ATP-BINDING SUBUNIT CLPX-LIKE, MITOCHONDRIAL-RELATED"/>
    <property type="match status" value="1"/>
</dbReference>
<dbReference type="Gene3D" id="3.40.50.300">
    <property type="entry name" value="P-loop containing nucleotide triphosphate hydrolases"/>
    <property type="match status" value="1"/>
</dbReference>
<protein>
    <submittedName>
        <fullName evidence="3">ATPase AAA-type core domain-containing protein</fullName>
    </submittedName>
</protein>
<dbReference type="InterPro" id="IPR050052">
    <property type="entry name" value="ATP-dep_Clp_protease_ClpX"/>
</dbReference>
<feature type="domain" description="ATPase AAA-type core" evidence="1">
    <location>
        <begin position="11"/>
        <end position="85"/>
    </location>
</feature>
<dbReference type="GO" id="GO:0005524">
    <property type="term" value="F:ATP binding"/>
    <property type="evidence" value="ECO:0007669"/>
    <property type="project" value="InterPro"/>
</dbReference>
<dbReference type="InterPro" id="IPR027417">
    <property type="entry name" value="P-loop_NTPase"/>
</dbReference>
<dbReference type="Proteomes" id="UP000887574">
    <property type="component" value="Unplaced"/>
</dbReference>
<name>A0A915EGH7_9BILA</name>
<dbReference type="AlphaFoldDB" id="A0A915EGH7"/>
<keyword evidence="2" id="KW-1185">Reference proteome</keyword>
<dbReference type="GO" id="GO:0051603">
    <property type="term" value="P:proteolysis involved in protein catabolic process"/>
    <property type="evidence" value="ECO:0007669"/>
    <property type="project" value="TreeGrafter"/>
</dbReference>